<dbReference type="EC" id="2.5.1.90" evidence="8"/>
<dbReference type="GO" id="GO:0008299">
    <property type="term" value="P:isoprenoid biosynthetic process"/>
    <property type="evidence" value="ECO:0007669"/>
    <property type="project" value="InterPro"/>
</dbReference>
<dbReference type="GO" id="GO:0106350">
    <property type="term" value="F:all-trans-octaprenyl-diphosphate synthase activity"/>
    <property type="evidence" value="ECO:0007669"/>
    <property type="project" value="UniProtKB-EC"/>
</dbReference>
<evidence type="ECO:0000256" key="1">
    <source>
        <dbReference type="ARBA" id="ARBA00001946"/>
    </source>
</evidence>
<evidence type="ECO:0000313" key="13">
    <source>
        <dbReference type="EMBL" id="NMJ43420.1"/>
    </source>
</evidence>
<comment type="caution">
    <text evidence="13">The sequence shown here is derived from an EMBL/GenBank/DDBJ whole genome shotgun (WGS) entry which is preliminary data.</text>
</comment>
<evidence type="ECO:0000256" key="11">
    <source>
        <dbReference type="ARBA" id="ARBA00083124"/>
    </source>
</evidence>
<evidence type="ECO:0000256" key="6">
    <source>
        <dbReference type="ARBA" id="ARBA00051506"/>
    </source>
</evidence>
<dbReference type="RefSeq" id="WP_170055812.1">
    <property type="nucleotide sequence ID" value="NZ_JABBKX010000008.1"/>
</dbReference>
<dbReference type="PANTHER" id="PTHR12001:SF69">
    <property type="entry name" value="ALL TRANS-POLYPRENYL-DIPHOSPHATE SYNTHASE PDSS1"/>
    <property type="match status" value="1"/>
</dbReference>
<evidence type="ECO:0000256" key="4">
    <source>
        <dbReference type="ARBA" id="ARBA00022723"/>
    </source>
</evidence>
<dbReference type="CDD" id="cd00685">
    <property type="entry name" value="Trans_IPPS_HT"/>
    <property type="match status" value="1"/>
</dbReference>
<comment type="similarity">
    <text evidence="2 12">Belongs to the FPP/GGPP synthase family.</text>
</comment>
<evidence type="ECO:0000313" key="14">
    <source>
        <dbReference type="Proteomes" id="UP000548582"/>
    </source>
</evidence>
<sequence>MALLKDDMAACNRLILDRMQSDVALIPQVAAHIVAAGGKRIRPLLTIAAARLCGYRGDRHVGLAACVEFIHTATLLHDDVVDESALRRGQASANAMFGNQASVLVGDFLFSRAFQVMVADGSLEVLRILSDASAIIAEGEVLQLMTQNDTATTEAQYLAVIEGKTAALFAAATEVGAVVAGEPADRQKALRDFGMSLGVAFQLVDDALDYSADQEALGKTVGDDFREGKITLPVLLAFARGSEEERAFWRRTLEDRDQGDADLARALALMTKHGALKDTIGRARSYADQAIALLEPFPDGAEKRALAAAADFVVERAR</sequence>
<evidence type="ECO:0000256" key="10">
    <source>
        <dbReference type="ARBA" id="ARBA00079637"/>
    </source>
</evidence>
<dbReference type="GO" id="GO:0046872">
    <property type="term" value="F:metal ion binding"/>
    <property type="evidence" value="ECO:0007669"/>
    <property type="project" value="UniProtKB-KW"/>
</dbReference>
<dbReference type="SFLD" id="SFLDS00005">
    <property type="entry name" value="Isoprenoid_Synthase_Type_I"/>
    <property type="match status" value="1"/>
</dbReference>
<evidence type="ECO:0000256" key="9">
    <source>
        <dbReference type="ARBA" id="ARBA00072473"/>
    </source>
</evidence>
<dbReference type="InterPro" id="IPR000092">
    <property type="entry name" value="Polyprenyl_synt"/>
</dbReference>
<comment type="catalytic activity">
    <reaction evidence="6">
        <text>5 isopentenyl diphosphate + (2E,6E)-farnesyl diphosphate = all-trans-octaprenyl diphosphate + 5 diphosphate</text>
        <dbReference type="Rhea" id="RHEA:27798"/>
        <dbReference type="ChEBI" id="CHEBI:33019"/>
        <dbReference type="ChEBI" id="CHEBI:57711"/>
        <dbReference type="ChEBI" id="CHEBI:128769"/>
        <dbReference type="ChEBI" id="CHEBI:175763"/>
        <dbReference type="EC" id="2.5.1.90"/>
    </reaction>
</comment>
<dbReference type="FunFam" id="1.10.600.10:FF:000002">
    <property type="entry name" value="Octaprenyl diphosphate synthase"/>
    <property type="match status" value="1"/>
</dbReference>
<protein>
    <recommendedName>
        <fullName evidence="9">Octaprenyl diphosphate synthase</fullName>
        <ecNumber evidence="8">2.5.1.90</ecNumber>
    </recommendedName>
    <alternativeName>
        <fullName evidence="11">All-trans-octaprenyl-diphosphate synthase</fullName>
    </alternativeName>
    <alternativeName>
        <fullName evidence="10">Octaprenyl pyrophosphate synthase</fullName>
    </alternativeName>
</protein>
<proteinExistence type="inferred from homology"/>
<dbReference type="AlphaFoldDB" id="A0A848EJ46"/>
<keyword evidence="3 12" id="KW-0808">Transferase</keyword>
<organism evidence="13 14">
    <name type="scientific">Neoroseomonas marina</name>
    <dbReference type="NCBI Taxonomy" id="1232220"/>
    <lineage>
        <taxon>Bacteria</taxon>
        <taxon>Pseudomonadati</taxon>
        <taxon>Pseudomonadota</taxon>
        <taxon>Alphaproteobacteria</taxon>
        <taxon>Acetobacterales</taxon>
        <taxon>Acetobacteraceae</taxon>
        <taxon>Neoroseomonas</taxon>
    </lineage>
</organism>
<evidence type="ECO:0000256" key="5">
    <source>
        <dbReference type="ARBA" id="ARBA00022842"/>
    </source>
</evidence>
<evidence type="ECO:0000256" key="8">
    <source>
        <dbReference type="ARBA" id="ARBA00066511"/>
    </source>
</evidence>
<dbReference type="InterPro" id="IPR033749">
    <property type="entry name" value="Polyprenyl_synt_CS"/>
</dbReference>
<name>A0A848EJ46_9PROT</name>
<dbReference type="InterPro" id="IPR008949">
    <property type="entry name" value="Isoprenoid_synthase_dom_sf"/>
</dbReference>
<reference evidence="13 14" key="1">
    <citation type="submission" date="2020-03" db="EMBL/GenBank/DDBJ databases">
        <authorList>
            <person name="Sun Q."/>
        </authorList>
    </citation>
    <scope>NUCLEOTIDE SEQUENCE [LARGE SCALE GENOMIC DNA]</scope>
    <source>
        <strain evidence="13 14">JC162</strain>
    </source>
</reference>
<dbReference type="PANTHER" id="PTHR12001">
    <property type="entry name" value="GERANYLGERANYL PYROPHOSPHATE SYNTHASE"/>
    <property type="match status" value="1"/>
</dbReference>
<evidence type="ECO:0000256" key="7">
    <source>
        <dbReference type="ARBA" id="ARBA00055029"/>
    </source>
</evidence>
<dbReference type="Gene3D" id="1.10.600.10">
    <property type="entry name" value="Farnesyl Diphosphate Synthase"/>
    <property type="match status" value="1"/>
</dbReference>
<dbReference type="PROSITE" id="PS00723">
    <property type="entry name" value="POLYPRENYL_SYNTHASE_1"/>
    <property type="match status" value="1"/>
</dbReference>
<keyword evidence="14" id="KW-1185">Reference proteome</keyword>
<dbReference type="Pfam" id="PF00348">
    <property type="entry name" value="polyprenyl_synt"/>
    <property type="match status" value="1"/>
</dbReference>
<gene>
    <name evidence="13" type="ORF">GWK16_19380</name>
</gene>
<accession>A0A848EJ46</accession>
<evidence type="ECO:0000256" key="3">
    <source>
        <dbReference type="ARBA" id="ARBA00022679"/>
    </source>
</evidence>
<keyword evidence="4" id="KW-0479">Metal-binding</keyword>
<dbReference type="Proteomes" id="UP000548582">
    <property type="component" value="Unassembled WGS sequence"/>
</dbReference>
<evidence type="ECO:0000256" key="12">
    <source>
        <dbReference type="RuleBase" id="RU004466"/>
    </source>
</evidence>
<evidence type="ECO:0000256" key="2">
    <source>
        <dbReference type="ARBA" id="ARBA00006706"/>
    </source>
</evidence>
<comment type="cofactor">
    <cofactor evidence="1">
        <name>Mg(2+)</name>
        <dbReference type="ChEBI" id="CHEBI:18420"/>
    </cofactor>
</comment>
<dbReference type="EMBL" id="JABBKX010000008">
    <property type="protein sequence ID" value="NMJ43420.1"/>
    <property type="molecule type" value="Genomic_DNA"/>
</dbReference>
<keyword evidence="5" id="KW-0460">Magnesium</keyword>
<dbReference type="SUPFAM" id="SSF48576">
    <property type="entry name" value="Terpenoid synthases"/>
    <property type="match status" value="1"/>
</dbReference>
<comment type="function">
    <text evidence="7">Supplies octaprenyl diphosphate, the precursor for the side chain of the isoprenoid quinones ubiquinone and menaquinone.</text>
</comment>